<dbReference type="AlphaFoldDB" id="M0G3D2"/>
<sequence length="175" mass="19801">MTLNKKEIEKLAREYHKVEGEHNYKLENRLLSSLPSKFENSSWGMNDMMDIMSWMRPALKNHFSQNSHSDVQNAVRRATKATDVSDKIEALNEIYGVRTKVASAILMYMDPDDFSVMTNPSLIGLRDNGYSVPAPSDNPSADEYAQYLDECRSIASQNNVSLRTLDRAMVVSSSD</sequence>
<keyword evidence="2" id="KW-1185">Reference proteome</keyword>
<dbReference type="RefSeq" id="WP_008095792.1">
    <property type="nucleotide sequence ID" value="NZ_AOLG01000050.1"/>
</dbReference>
<organism evidence="1 2">
    <name type="scientific">Haloferax prahovense (strain DSM 18310 / JCM 13924 / TL6)</name>
    <dbReference type="NCBI Taxonomy" id="1227461"/>
    <lineage>
        <taxon>Archaea</taxon>
        <taxon>Methanobacteriati</taxon>
        <taxon>Methanobacteriota</taxon>
        <taxon>Stenosarchaea group</taxon>
        <taxon>Halobacteria</taxon>
        <taxon>Halobacteriales</taxon>
        <taxon>Haloferacaceae</taxon>
        <taxon>Haloferax</taxon>
    </lineage>
</organism>
<protein>
    <submittedName>
        <fullName evidence="1">Uncharacterized protein</fullName>
    </submittedName>
</protein>
<reference evidence="1 2" key="1">
    <citation type="journal article" date="2014" name="PLoS Genet.">
        <title>Phylogenetically driven sequencing of extremely halophilic archaea reveals strategies for static and dynamic osmo-response.</title>
        <authorList>
            <person name="Becker E.A."/>
            <person name="Seitzer P.M."/>
            <person name="Tritt A."/>
            <person name="Larsen D."/>
            <person name="Krusor M."/>
            <person name="Yao A.I."/>
            <person name="Wu D."/>
            <person name="Madern D."/>
            <person name="Eisen J.A."/>
            <person name="Darling A.E."/>
            <person name="Facciotti M.T."/>
        </authorList>
    </citation>
    <scope>NUCLEOTIDE SEQUENCE [LARGE SCALE GENOMIC DNA]</scope>
    <source>
        <strain evidence="2">DSM 18310 / JCM 13924 / TL6</strain>
    </source>
</reference>
<proteinExistence type="predicted"/>
<evidence type="ECO:0000313" key="2">
    <source>
        <dbReference type="Proteomes" id="UP000011559"/>
    </source>
</evidence>
<comment type="caution">
    <text evidence="1">The sequence shown here is derived from an EMBL/GenBank/DDBJ whole genome shotgun (WGS) entry which is preliminary data.</text>
</comment>
<name>M0G3D2_HALPT</name>
<dbReference type="OrthoDB" id="155576at2157"/>
<gene>
    <name evidence="1" type="ORF">C457_14900</name>
</gene>
<accession>M0G3D2</accession>
<evidence type="ECO:0000313" key="1">
    <source>
        <dbReference type="EMBL" id="ELZ66078.1"/>
    </source>
</evidence>
<dbReference type="Proteomes" id="UP000011559">
    <property type="component" value="Unassembled WGS sequence"/>
</dbReference>
<dbReference type="EMBL" id="AOLG01000050">
    <property type="protein sequence ID" value="ELZ66078.1"/>
    <property type="molecule type" value="Genomic_DNA"/>
</dbReference>